<dbReference type="EMBL" id="CAJPWZ010000555">
    <property type="protein sequence ID" value="CAG2196363.1"/>
    <property type="molecule type" value="Genomic_DNA"/>
</dbReference>
<organism evidence="1 2">
    <name type="scientific">Mytilus edulis</name>
    <name type="common">Blue mussel</name>
    <dbReference type="NCBI Taxonomy" id="6550"/>
    <lineage>
        <taxon>Eukaryota</taxon>
        <taxon>Metazoa</taxon>
        <taxon>Spiralia</taxon>
        <taxon>Lophotrochozoa</taxon>
        <taxon>Mollusca</taxon>
        <taxon>Bivalvia</taxon>
        <taxon>Autobranchia</taxon>
        <taxon>Pteriomorphia</taxon>
        <taxon>Mytilida</taxon>
        <taxon>Mytiloidea</taxon>
        <taxon>Mytilidae</taxon>
        <taxon>Mytilinae</taxon>
        <taxon>Mytilus</taxon>
    </lineage>
</organism>
<reference evidence="1" key="1">
    <citation type="submission" date="2021-03" db="EMBL/GenBank/DDBJ databases">
        <authorList>
            <person name="Bekaert M."/>
        </authorList>
    </citation>
    <scope>NUCLEOTIDE SEQUENCE</scope>
</reference>
<dbReference type="Proteomes" id="UP000683360">
    <property type="component" value="Unassembled WGS sequence"/>
</dbReference>
<gene>
    <name evidence="1" type="ORF">MEDL_11248</name>
</gene>
<dbReference type="AlphaFoldDB" id="A0A8S3QPD9"/>
<proteinExistence type="predicted"/>
<accession>A0A8S3QPD9</accession>
<evidence type="ECO:0000313" key="1">
    <source>
        <dbReference type="EMBL" id="CAG2196363.1"/>
    </source>
</evidence>
<protein>
    <submittedName>
        <fullName evidence="1">Uncharacterized protein</fullName>
    </submittedName>
</protein>
<name>A0A8S3QPD9_MYTED</name>
<sequence length="617" mass="71345">MTEPTVSMPLKHAIPTDLQRQVENIQNIVPRVTGPPGDLDDEKKRWLIVGQHFLHGTPLGLEMVGDIRQQTQVLSRHVQTLCTATDIQFIRMQKEFKSTVETDLQDKIKNLESVCQHFLNGTPLGLEMVGDIRQQTQVLSRHVQTLCTATDIQFIRMQKEFKTTVETDLQDKIKNLESVCQHFLNGTPLGLEMVGDIRQQTQVLSRHVQTLCTATDIQFIRMQKEFKTTVETDLQDKIKNLESVCQHFLHGTPLGLEMVGDIRQQTQVLSRHVQTLCTATDIQFIRMQKEFKTTVETDLQDKIKNLESVCQHFLHGTPLGLEMVGDIRQQTQVLSRHVQTLCTATDIQFIRMQKEFKTTVETDLQDKIKNLESVCQHFLNGTPLGLEIVEGHSSTDTKPTDIINNYEKNKKPAFIVDDICGKETINMQTLQTWRDYSEKMEKIFKFKLSEELCLQETERMIMLHKYLPDDIIDNIKQVTENVDYFPLLCKLSKDKTSEEVKKLFTAPLIRKKDKIEDIGKEFDIYLSKGMDRNSLKAGFSTLNGTYLKLRGTEYRMIHDKIYKMAAVICGQHLTECFIKYAPSAFIRYHFIFECLTEVHDQDDSIILLKDQEEDYFE</sequence>
<evidence type="ECO:0000313" key="2">
    <source>
        <dbReference type="Proteomes" id="UP000683360"/>
    </source>
</evidence>
<keyword evidence="2" id="KW-1185">Reference proteome</keyword>
<comment type="caution">
    <text evidence="1">The sequence shown here is derived from an EMBL/GenBank/DDBJ whole genome shotgun (WGS) entry which is preliminary data.</text>
</comment>